<accession>B3EJW8</accession>
<organism evidence="1">
    <name type="scientific">Chlorobium phaeobacteroides (strain BS1)</name>
    <dbReference type="NCBI Taxonomy" id="331678"/>
    <lineage>
        <taxon>Bacteria</taxon>
        <taxon>Pseudomonadati</taxon>
        <taxon>Chlorobiota</taxon>
        <taxon>Chlorobiia</taxon>
        <taxon>Chlorobiales</taxon>
        <taxon>Chlorobiaceae</taxon>
        <taxon>Chlorobium/Pelodictyon group</taxon>
        <taxon>Chlorobium</taxon>
    </lineage>
</organism>
<dbReference type="HOGENOM" id="CLU_1701104_0_0_10"/>
<dbReference type="OrthoDB" id="9768177at2"/>
<protein>
    <submittedName>
        <fullName evidence="1">Uncharacterized protein</fullName>
    </submittedName>
</protein>
<dbReference type="InterPro" id="IPR008969">
    <property type="entry name" value="CarboxyPept-like_regulatory"/>
</dbReference>
<reference evidence="1" key="1">
    <citation type="submission" date="2008-06" db="EMBL/GenBank/DDBJ databases">
        <title>Complete sequence of Chlorobium phaeobacteroides BS1.</title>
        <authorList>
            <consortium name="US DOE Joint Genome Institute"/>
            <person name="Lucas S."/>
            <person name="Copeland A."/>
            <person name="Lapidus A."/>
            <person name="Glavina del Rio T."/>
            <person name="Dalin E."/>
            <person name="Tice H."/>
            <person name="Bruce D."/>
            <person name="Goodwin L."/>
            <person name="Pitluck S."/>
            <person name="Schmutz J."/>
            <person name="Larimer F."/>
            <person name="Land M."/>
            <person name="Hauser L."/>
            <person name="Kyrpides N."/>
            <person name="Ovchinnikova G."/>
            <person name="Li T."/>
            <person name="Liu Z."/>
            <person name="Zhao F."/>
            <person name="Overmann J."/>
            <person name="Bryant D.A."/>
            <person name="Richardson P."/>
        </authorList>
    </citation>
    <scope>NUCLEOTIDE SEQUENCE [LARGE SCALE GENOMIC DNA]</scope>
    <source>
        <strain evidence="1">BS1</strain>
    </source>
</reference>
<dbReference type="AlphaFoldDB" id="B3EJW8"/>
<sequence>MICVGFLIISSIVMREKYMERKCVFMILLSVVAFLSSCEKKIEGVIVDPFGKGVENAEVEILGSTFKSKANSKGEFGVDYVPGEIIVRFTKKGFTSHQVSLNIRQKYSYPLDTLVMYPMPKDRRLYYMGKDGLIPLTLMKGVSEKRNNYGWTTT</sequence>
<dbReference type="Gene3D" id="2.60.40.1120">
    <property type="entry name" value="Carboxypeptidase-like, regulatory domain"/>
    <property type="match status" value="1"/>
</dbReference>
<dbReference type="SUPFAM" id="SSF49464">
    <property type="entry name" value="Carboxypeptidase regulatory domain-like"/>
    <property type="match status" value="1"/>
</dbReference>
<gene>
    <name evidence="1" type="ordered locus">Cphamn1_0047</name>
</gene>
<dbReference type="STRING" id="331678.Cphamn1_0047"/>
<dbReference type="EMBL" id="CP001101">
    <property type="protein sequence ID" value="ACE03036.1"/>
    <property type="molecule type" value="Genomic_DNA"/>
</dbReference>
<evidence type="ECO:0000313" key="1">
    <source>
        <dbReference type="EMBL" id="ACE03036.1"/>
    </source>
</evidence>
<proteinExistence type="predicted"/>
<dbReference type="KEGG" id="cpb:Cphamn1_0047"/>
<name>B3EJW8_CHLPB</name>